<dbReference type="PANTHER" id="PTHR12843:SF5">
    <property type="entry name" value="EEF1A LYSINE METHYLTRANSFERASE 2"/>
    <property type="match status" value="1"/>
</dbReference>
<gene>
    <name evidence="2" type="ORF">COU87_03585</name>
</gene>
<dbReference type="Pfam" id="PF08242">
    <property type="entry name" value="Methyltransf_12"/>
    <property type="match status" value="1"/>
</dbReference>
<comment type="caution">
    <text evidence="2">The sequence shown here is derived from an EMBL/GenBank/DDBJ whole genome shotgun (WGS) entry which is preliminary data.</text>
</comment>
<dbReference type="Proteomes" id="UP000230222">
    <property type="component" value="Unassembled WGS sequence"/>
</dbReference>
<name>A0A2M8KP06_9BACT</name>
<organism evidence="2 3">
    <name type="scientific">Candidatus Roizmanbacteria bacterium CG10_big_fil_rev_8_21_14_0_10_39_12</name>
    <dbReference type="NCBI Taxonomy" id="1974852"/>
    <lineage>
        <taxon>Bacteria</taxon>
        <taxon>Candidatus Roizmaniibacteriota</taxon>
    </lineage>
</organism>
<dbReference type="GO" id="GO:0008168">
    <property type="term" value="F:methyltransferase activity"/>
    <property type="evidence" value="ECO:0007669"/>
    <property type="project" value="UniProtKB-KW"/>
</dbReference>
<dbReference type="CDD" id="cd02440">
    <property type="entry name" value="AdoMet_MTases"/>
    <property type="match status" value="1"/>
</dbReference>
<keyword evidence="2" id="KW-0808">Transferase</keyword>
<accession>A0A2M8KP06</accession>
<keyword evidence="2" id="KW-0489">Methyltransferase</keyword>
<sequence length="209" mass="23813">MKSNQLKQHWETIYKTKDTTKEVSWYQDDPHTSVDLILSTGINKDSNIIDIGGGDSKLVDALLKLGFKNISVLDISPTALTKAKKRLGQTANQISWIEADVLTFRTDLRFDVWHDRATFHFLTKRKDIDSYVETASQLIKPGGYLIISAFSTNGPTQCSGLDITQYSEGLLKRTFAKKFKHIKSFEQIHKTPFDTKQNFLCIILNKKLK</sequence>
<evidence type="ECO:0000313" key="2">
    <source>
        <dbReference type="EMBL" id="PJE61640.1"/>
    </source>
</evidence>
<evidence type="ECO:0000259" key="1">
    <source>
        <dbReference type="Pfam" id="PF08242"/>
    </source>
</evidence>
<evidence type="ECO:0000313" key="3">
    <source>
        <dbReference type="Proteomes" id="UP000230222"/>
    </source>
</evidence>
<dbReference type="GO" id="GO:0032259">
    <property type="term" value="P:methylation"/>
    <property type="evidence" value="ECO:0007669"/>
    <property type="project" value="UniProtKB-KW"/>
</dbReference>
<dbReference type="PANTHER" id="PTHR12843">
    <property type="entry name" value="PROTEIN-LYSINE N-METHYLTRANSFERASE METTL10"/>
    <property type="match status" value="1"/>
</dbReference>
<dbReference type="AlphaFoldDB" id="A0A2M8KP06"/>
<dbReference type="InterPro" id="IPR029063">
    <property type="entry name" value="SAM-dependent_MTases_sf"/>
</dbReference>
<dbReference type="EMBL" id="PFEC01000061">
    <property type="protein sequence ID" value="PJE61640.1"/>
    <property type="molecule type" value="Genomic_DNA"/>
</dbReference>
<protein>
    <submittedName>
        <fullName evidence="2">SAM-dependent methyltransferase</fullName>
    </submittedName>
</protein>
<proteinExistence type="predicted"/>
<dbReference type="SUPFAM" id="SSF53335">
    <property type="entry name" value="S-adenosyl-L-methionine-dependent methyltransferases"/>
    <property type="match status" value="1"/>
</dbReference>
<dbReference type="Gene3D" id="3.40.50.150">
    <property type="entry name" value="Vaccinia Virus protein VP39"/>
    <property type="match status" value="1"/>
</dbReference>
<reference evidence="3" key="1">
    <citation type="submission" date="2017-09" db="EMBL/GenBank/DDBJ databases">
        <title>Depth-based differentiation of microbial function through sediment-hosted aquifers and enrichment of novel symbionts in the deep terrestrial subsurface.</title>
        <authorList>
            <person name="Probst A.J."/>
            <person name="Ladd B."/>
            <person name="Jarett J.K."/>
            <person name="Geller-Mcgrath D.E."/>
            <person name="Sieber C.M.K."/>
            <person name="Emerson J.B."/>
            <person name="Anantharaman K."/>
            <person name="Thomas B.C."/>
            <person name="Malmstrom R."/>
            <person name="Stieglmeier M."/>
            <person name="Klingl A."/>
            <person name="Woyke T."/>
            <person name="Ryan C.M."/>
            <person name="Banfield J.F."/>
        </authorList>
    </citation>
    <scope>NUCLEOTIDE SEQUENCE [LARGE SCALE GENOMIC DNA]</scope>
</reference>
<feature type="domain" description="Methyltransferase type 12" evidence="1">
    <location>
        <begin position="49"/>
        <end position="145"/>
    </location>
</feature>
<dbReference type="InterPro" id="IPR013217">
    <property type="entry name" value="Methyltransf_12"/>
</dbReference>